<evidence type="ECO:0000256" key="1">
    <source>
        <dbReference type="SAM" id="MobiDB-lite"/>
    </source>
</evidence>
<comment type="caution">
    <text evidence="2">The sequence shown here is derived from an EMBL/GenBank/DDBJ whole genome shotgun (WGS) entry which is preliminary data.</text>
</comment>
<feature type="region of interest" description="Disordered" evidence="1">
    <location>
        <begin position="23"/>
        <end position="67"/>
    </location>
</feature>
<proteinExistence type="predicted"/>
<organism evidence="2 3">
    <name type="scientific">Muraenolepis orangiensis</name>
    <name type="common">Patagonian moray cod</name>
    <dbReference type="NCBI Taxonomy" id="630683"/>
    <lineage>
        <taxon>Eukaryota</taxon>
        <taxon>Metazoa</taxon>
        <taxon>Chordata</taxon>
        <taxon>Craniata</taxon>
        <taxon>Vertebrata</taxon>
        <taxon>Euteleostomi</taxon>
        <taxon>Actinopterygii</taxon>
        <taxon>Neopterygii</taxon>
        <taxon>Teleostei</taxon>
        <taxon>Neoteleostei</taxon>
        <taxon>Acanthomorphata</taxon>
        <taxon>Zeiogadaria</taxon>
        <taxon>Gadariae</taxon>
        <taxon>Gadiformes</taxon>
        <taxon>Muraenolepidoidei</taxon>
        <taxon>Muraenolepididae</taxon>
        <taxon>Muraenolepis</taxon>
    </lineage>
</organism>
<protein>
    <submittedName>
        <fullName evidence="2">Uncharacterized protein</fullName>
    </submittedName>
</protein>
<reference evidence="2" key="1">
    <citation type="submission" date="2022-07" db="EMBL/GenBank/DDBJ databases">
        <title>Chromosome-level genome of Muraenolepis orangiensis.</title>
        <authorList>
            <person name="Kim J."/>
        </authorList>
    </citation>
    <scope>NUCLEOTIDE SEQUENCE</scope>
    <source>
        <strain evidence="2">KU_S4_2022</strain>
        <tissue evidence="2">Muscle</tissue>
    </source>
</reference>
<feature type="region of interest" description="Disordered" evidence="1">
    <location>
        <begin position="82"/>
        <end position="109"/>
    </location>
</feature>
<dbReference type="EMBL" id="JANIIK010000118">
    <property type="protein sequence ID" value="KAJ3585648.1"/>
    <property type="molecule type" value="Genomic_DNA"/>
</dbReference>
<accession>A0A9Q0DDM0</accession>
<dbReference type="AlphaFoldDB" id="A0A9Q0DDM0"/>
<name>A0A9Q0DDM0_9TELE</name>
<evidence type="ECO:0000313" key="2">
    <source>
        <dbReference type="EMBL" id="KAJ3585648.1"/>
    </source>
</evidence>
<keyword evidence="3" id="KW-1185">Reference proteome</keyword>
<evidence type="ECO:0000313" key="3">
    <source>
        <dbReference type="Proteomes" id="UP001148018"/>
    </source>
</evidence>
<sequence length="123" mass="14103">MLYDEPQALACFDGPHAYKRYSRAFQTPSHNKPRPKAWGVGVFDHHHHQQQTPPPPDPSGVSHERPRARALMRRDLLAVTLMEQATKDRRPSVTRGRLHTTGGRPIKPRRLTRKVTSLIEQNC</sequence>
<dbReference type="Proteomes" id="UP001148018">
    <property type="component" value="Unassembled WGS sequence"/>
</dbReference>
<gene>
    <name evidence="2" type="ORF">NHX12_014367</name>
</gene>